<gene>
    <name evidence="1" type="ORF">ERS156295_00103</name>
</gene>
<evidence type="ECO:0008006" key="3">
    <source>
        <dbReference type="Google" id="ProtNLM"/>
    </source>
</evidence>
<comment type="caution">
    <text evidence="1">The sequence shown here is derived from an EMBL/GenBank/DDBJ whole genome shotgun (WGS) entry which is preliminary data.</text>
</comment>
<protein>
    <recommendedName>
        <fullName evidence="3">DNA methyltransferase</fullName>
    </recommendedName>
</protein>
<reference evidence="1 2" key="1">
    <citation type="submission" date="2016-02" db="EMBL/GenBank/DDBJ databases">
        <authorList>
            <consortium name="Pathogen Informatics"/>
        </authorList>
    </citation>
    <scope>NUCLEOTIDE SEQUENCE [LARGE SCALE GENOMIC DNA]</scope>
    <source>
        <strain evidence="1 2">FX230</strain>
    </source>
</reference>
<evidence type="ECO:0000313" key="1">
    <source>
        <dbReference type="EMBL" id="CZA71018.1"/>
    </source>
</evidence>
<dbReference type="Proteomes" id="UP000075081">
    <property type="component" value="Unassembled WGS sequence"/>
</dbReference>
<dbReference type="Gene3D" id="3.40.50.150">
    <property type="entry name" value="Vaccinia Virus protein VP39"/>
    <property type="match status" value="1"/>
</dbReference>
<sequence length="266" mass="30821">MIGGIDIEAMTVWALFDSGNGSYTKGAATLKRSGGANIDIYPIGIDIENKNNHFINLNLADYGRLFGDNTLFDTLDQLPKPDLIIASPPCESWSVACAMANGTAFWKRENLSDSLFEPQKLPSPFTVRPKRDYIDAYHDYDFEKLYMKRINGELTVFNTIQIIKRYQPRYWIIENPANSKIWEYIRTIFMFELPYMNLTRYNNYEYPLQKPTKFASNIFLGLKTDVKPAKTTLTNFSKSYNERSNIPQKLVIEIFSKIYNEFSKEE</sequence>
<dbReference type="InterPro" id="IPR029063">
    <property type="entry name" value="SAM-dependent_MTases_sf"/>
</dbReference>
<evidence type="ECO:0000313" key="2">
    <source>
        <dbReference type="Proteomes" id="UP000075081"/>
    </source>
</evidence>
<name>A0A822VYU1_STRSU</name>
<dbReference type="EMBL" id="FISW01000001">
    <property type="protein sequence ID" value="CZA71018.1"/>
    <property type="molecule type" value="Genomic_DNA"/>
</dbReference>
<proteinExistence type="predicted"/>
<dbReference type="AlphaFoldDB" id="A0A822VYU1"/>
<organism evidence="1 2">
    <name type="scientific">Streptococcus suis</name>
    <dbReference type="NCBI Taxonomy" id="1307"/>
    <lineage>
        <taxon>Bacteria</taxon>
        <taxon>Bacillati</taxon>
        <taxon>Bacillota</taxon>
        <taxon>Bacilli</taxon>
        <taxon>Lactobacillales</taxon>
        <taxon>Streptococcaceae</taxon>
        <taxon>Streptococcus</taxon>
    </lineage>
</organism>
<dbReference type="SUPFAM" id="SSF53335">
    <property type="entry name" value="S-adenosyl-L-methionine-dependent methyltransferases"/>
    <property type="match status" value="1"/>
</dbReference>
<accession>A0A822VYU1</accession>